<protein>
    <submittedName>
        <fullName evidence="1">Rho gtpase-activating protein</fullName>
    </submittedName>
</protein>
<proteinExistence type="predicted"/>
<dbReference type="Proteomes" id="UP001056778">
    <property type="component" value="Chromosome 5"/>
</dbReference>
<keyword evidence="2" id="KW-1185">Reference proteome</keyword>
<sequence>MEEEVCYNAFLSLFAISNKRVKRIRQLSVQDQTLRDMRGKAVCLHDQISSFPVKQSHYSGKEDNGREALDLTASPLRAPPAQQTRNNHPPPMVIQGDFRKVGDEILAVNLVDVTRMSLDDVVIIMSIPRRLVLATRQRKGSKGGQGSPSVQPRAEHKPPPVVVIKRELREDETDEGELGQSSKDSMRQRHTGDGREMSESRSRLGLGLSGMDSRGSSGQDSNGLDLYYNSRPPDSGSTWGYQPPPPVITEQPKSSMQHFTPYERSYPNTLESLAEKVHSFGLPSRRMSAGGQPLPNRLSSQQSPSSHYYVQHSGTGSRRIMPRSGSDQHLPHTEYSDYTSITPAGRHSLLRSSLKSGSTLSRYNQRYVEQPSMAGTLGQSKYGPPPSSNQYGTAAEFLKYKIDKSGTTGAGTSISGLSIGPGGQLTSSMMSDEPVSGMLWVHLLAGRGLRASSSTSAATTPVTPSGAAPTIGSTGMRDLYCVLECDRVHKARTVVRTGDLVFDWDESFELDLVNNRELDLLIYSWDPQYRHKLCYKGSVHLPSLLKSGPLHQLALKIEPRGTLYLRLRHTDSQTLYKRRPLTNLTLSRTTPVFGVDLETVVNRELKTGGVPGGVATGLVSAGQQIPIIIKRCVEEIERRGLDIIGLYRLCGSATKKRILREAFERNSRSVDLTPDNVPDINVITGVLKDYLRELPEPLFTKCLYQMMVDALGVCLPDDPEGNAKLMFSILDCLPRINKATLMFLMDHLALVVSASDRNKMSAQNLATALAPPLMLHSSIDSVLGSSAMKSSSTELDYTQPISVLKYLLQIWPIPKHHSGTVSFTLPPCNVDIAKKSHPSCPHFKKETQQNGPSSVSKGPYRPLSPRVGPQAAAGGLRPRQVIVSSPGSPSSSSDSQSGSDSVKHCLPPSRVGSPAVRASPSPAAGIRTSPSVVSMRHSPSIVTTTPASPAAGVTSHNSSPSPLANIGPSSIIGHSPSVTSLQSRASPSPLMASNTSRSSSPAMQATSAGLAVTLATTTPAFTTLTGLQSTISNINTTANNIYNLNYSQQPTTYASTNPFLTGAYLNYTPGDMFGADKYNTIGPTKIEPKPFAFSSDSYQDNQKYATLNTKMAYDQDQHLFSSADRFSSMIGVTTANNMKYQEKSSFMSGGDKSSFLTSGFGTELKYSPGSRDSKTSSSYDTSPNVTQSSSLLGVEETPTPTSSIETEDSNTREVGEKDVEGDGEQSD</sequence>
<evidence type="ECO:0000313" key="1">
    <source>
        <dbReference type="EMBL" id="KAI4461943.1"/>
    </source>
</evidence>
<comment type="caution">
    <text evidence="1">The sequence shown here is derived from an EMBL/GenBank/DDBJ whole genome shotgun (WGS) entry which is preliminary data.</text>
</comment>
<reference evidence="1" key="1">
    <citation type="submission" date="2022-04" db="EMBL/GenBank/DDBJ databases">
        <title>Chromosome-scale genome assembly of Holotrichia oblita Faldermann.</title>
        <authorList>
            <person name="Rongchong L."/>
        </authorList>
    </citation>
    <scope>NUCLEOTIDE SEQUENCE</scope>
    <source>
        <strain evidence="1">81SQS9</strain>
    </source>
</reference>
<dbReference type="EMBL" id="CM043019">
    <property type="protein sequence ID" value="KAI4461943.1"/>
    <property type="molecule type" value="Genomic_DNA"/>
</dbReference>
<accession>A0ACB9T579</accession>
<name>A0ACB9T579_HOLOL</name>
<organism evidence="1 2">
    <name type="scientific">Holotrichia oblita</name>
    <name type="common">Chafer beetle</name>
    <dbReference type="NCBI Taxonomy" id="644536"/>
    <lineage>
        <taxon>Eukaryota</taxon>
        <taxon>Metazoa</taxon>
        <taxon>Ecdysozoa</taxon>
        <taxon>Arthropoda</taxon>
        <taxon>Hexapoda</taxon>
        <taxon>Insecta</taxon>
        <taxon>Pterygota</taxon>
        <taxon>Neoptera</taxon>
        <taxon>Endopterygota</taxon>
        <taxon>Coleoptera</taxon>
        <taxon>Polyphaga</taxon>
        <taxon>Scarabaeiformia</taxon>
        <taxon>Scarabaeidae</taxon>
        <taxon>Melolonthinae</taxon>
        <taxon>Holotrichia</taxon>
    </lineage>
</organism>
<gene>
    <name evidence="1" type="ORF">MML48_5g00016806</name>
</gene>
<evidence type="ECO:0000313" key="2">
    <source>
        <dbReference type="Proteomes" id="UP001056778"/>
    </source>
</evidence>